<name>A0A6J6V1E0_9ZZZZ</name>
<reference evidence="1" key="1">
    <citation type="submission" date="2020-05" db="EMBL/GenBank/DDBJ databases">
        <authorList>
            <person name="Chiriac C."/>
            <person name="Salcher M."/>
            <person name="Ghai R."/>
            <person name="Kavagutti S V."/>
        </authorList>
    </citation>
    <scope>NUCLEOTIDE SEQUENCE</scope>
</reference>
<proteinExistence type="predicted"/>
<evidence type="ECO:0000313" key="2">
    <source>
        <dbReference type="EMBL" id="CAB4816250.1"/>
    </source>
</evidence>
<gene>
    <name evidence="1" type="ORF">UFOPK2754_02678</name>
    <name evidence="2" type="ORF">UFOPK3139_00373</name>
    <name evidence="3" type="ORF">UFOPK3543_01316</name>
    <name evidence="4" type="ORF">UFOPK3967_00603</name>
</gene>
<evidence type="ECO:0000313" key="4">
    <source>
        <dbReference type="EMBL" id="CAB4984836.1"/>
    </source>
</evidence>
<dbReference type="AlphaFoldDB" id="A0A6J6V1E0"/>
<organism evidence="1">
    <name type="scientific">freshwater metagenome</name>
    <dbReference type="NCBI Taxonomy" id="449393"/>
    <lineage>
        <taxon>unclassified sequences</taxon>
        <taxon>metagenomes</taxon>
        <taxon>ecological metagenomes</taxon>
    </lineage>
</organism>
<dbReference type="EMBL" id="CAEZYR010000131">
    <property type="protein sequence ID" value="CAB4764803.1"/>
    <property type="molecule type" value="Genomic_DNA"/>
</dbReference>
<protein>
    <submittedName>
        <fullName evidence="1">Unannotated protein</fullName>
    </submittedName>
</protein>
<accession>A0A6J6V1E0</accession>
<evidence type="ECO:0000313" key="1">
    <source>
        <dbReference type="EMBL" id="CAB4764803.1"/>
    </source>
</evidence>
<sequence>MTASFDGTYPEALFLRALLVLCLRALLALSFGRSSRCAFAPAKSGIETSGSQFPMSATSAALAVDAILAIAPPTGMCGRHSSAINRNASKVTRIVSRSE</sequence>
<dbReference type="EMBL" id="CAFABA010000009">
    <property type="protein sequence ID" value="CAB4816250.1"/>
    <property type="molecule type" value="Genomic_DNA"/>
</dbReference>
<dbReference type="EMBL" id="CAFBOS010000024">
    <property type="protein sequence ID" value="CAB4984836.1"/>
    <property type="molecule type" value="Genomic_DNA"/>
</dbReference>
<dbReference type="EMBL" id="CAFBMH010000041">
    <property type="protein sequence ID" value="CAB4908417.1"/>
    <property type="molecule type" value="Genomic_DNA"/>
</dbReference>
<evidence type="ECO:0000313" key="3">
    <source>
        <dbReference type="EMBL" id="CAB4908417.1"/>
    </source>
</evidence>